<feature type="region of interest" description="Disordered" evidence="1">
    <location>
        <begin position="40"/>
        <end position="75"/>
    </location>
</feature>
<evidence type="ECO:0000256" key="1">
    <source>
        <dbReference type="SAM" id="MobiDB-lite"/>
    </source>
</evidence>
<dbReference type="EMBL" id="BOPO01000006">
    <property type="protein sequence ID" value="GIL25399.1"/>
    <property type="molecule type" value="Genomic_DNA"/>
</dbReference>
<gene>
    <name evidence="2" type="ORF">NUM_06540</name>
</gene>
<sequence length="75" mass="7795">MPTAATRDPAYEASLPLIMGGQMQVRTRSLATTADLPPVVGASDAGRGHHLGSIDRNSGGVLADRSDAHAERVRS</sequence>
<proteinExistence type="predicted"/>
<keyword evidence="3" id="KW-1185">Reference proteome</keyword>
<protein>
    <submittedName>
        <fullName evidence="2">Uncharacterized protein</fullName>
    </submittedName>
</protein>
<evidence type="ECO:0000313" key="3">
    <source>
        <dbReference type="Proteomes" id="UP000614996"/>
    </source>
</evidence>
<dbReference type="AlphaFoldDB" id="A0A8J4A819"/>
<comment type="caution">
    <text evidence="2">The sequence shown here is derived from an EMBL/GenBank/DDBJ whole genome shotgun (WGS) entry which is preliminary data.</text>
</comment>
<reference evidence="3" key="1">
    <citation type="journal article" date="2021" name="Int. J. Syst. Evol. Microbiol.">
        <title>Actinocatenispora comari sp. nov., an endophytic actinomycete isolated from aerial parts of Comarum salesowianum.</title>
        <authorList>
            <person name="Oyunbileg N."/>
            <person name="Iizaka Y."/>
            <person name="Hamada M."/>
            <person name="Davaapurev B.O."/>
            <person name="Fukumoto A."/>
            <person name="Tsetseg B."/>
            <person name="Kato F."/>
            <person name="Tamura T."/>
            <person name="Batkhuu J."/>
            <person name="Anzai Y."/>
        </authorList>
    </citation>
    <scope>NUCLEOTIDE SEQUENCE [LARGE SCALE GENOMIC DNA]</scope>
    <source>
        <strain evidence="3">NUM-2625</strain>
    </source>
</reference>
<dbReference type="Proteomes" id="UP000614996">
    <property type="component" value="Unassembled WGS sequence"/>
</dbReference>
<evidence type="ECO:0000313" key="2">
    <source>
        <dbReference type="EMBL" id="GIL25399.1"/>
    </source>
</evidence>
<feature type="compositionally biased region" description="Basic and acidic residues" evidence="1">
    <location>
        <begin position="64"/>
        <end position="75"/>
    </location>
</feature>
<accession>A0A8J4A819</accession>
<name>A0A8J4A819_9ACTN</name>
<organism evidence="2 3">
    <name type="scientific">Actinocatenispora comari</name>
    <dbReference type="NCBI Taxonomy" id="2807577"/>
    <lineage>
        <taxon>Bacteria</taxon>
        <taxon>Bacillati</taxon>
        <taxon>Actinomycetota</taxon>
        <taxon>Actinomycetes</taxon>
        <taxon>Micromonosporales</taxon>
        <taxon>Micromonosporaceae</taxon>
        <taxon>Actinocatenispora</taxon>
    </lineage>
</organism>